<proteinExistence type="predicted"/>
<dbReference type="Proteomes" id="UP000800200">
    <property type="component" value="Unassembled WGS sequence"/>
</dbReference>
<evidence type="ECO:0000256" key="1">
    <source>
        <dbReference type="SAM" id="SignalP"/>
    </source>
</evidence>
<sequence>MRLSALVLSALAGLTIALPDAHLAERVGHLRLSTTRVEVQILTSGRNRPTFRRLSARKSVLLAFSVLVARKPVRTSRFCNQMCDTSCCPGPFKNFCTSACRGACAASAQLGENVVKEQVA</sequence>
<reference evidence="2" key="1">
    <citation type="journal article" date="2020" name="Stud. Mycol.">
        <title>101 Dothideomycetes genomes: a test case for predicting lifestyles and emergence of pathogens.</title>
        <authorList>
            <person name="Haridas S."/>
            <person name="Albert R."/>
            <person name="Binder M."/>
            <person name="Bloem J."/>
            <person name="Labutti K."/>
            <person name="Salamov A."/>
            <person name="Andreopoulos B."/>
            <person name="Baker S."/>
            <person name="Barry K."/>
            <person name="Bills G."/>
            <person name="Bluhm B."/>
            <person name="Cannon C."/>
            <person name="Castanera R."/>
            <person name="Culley D."/>
            <person name="Daum C."/>
            <person name="Ezra D."/>
            <person name="Gonzalez J."/>
            <person name="Henrissat B."/>
            <person name="Kuo A."/>
            <person name="Liang C."/>
            <person name="Lipzen A."/>
            <person name="Lutzoni F."/>
            <person name="Magnuson J."/>
            <person name="Mondo S."/>
            <person name="Nolan M."/>
            <person name="Ohm R."/>
            <person name="Pangilinan J."/>
            <person name="Park H.-J."/>
            <person name="Ramirez L."/>
            <person name="Alfaro M."/>
            <person name="Sun H."/>
            <person name="Tritt A."/>
            <person name="Yoshinaga Y."/>
            <person name="Zwiers L.-H."/>
            <person name="Turgeon B."/>
            <person name="Goodwin S."/>
            <person name="Spatafora J."/>
            <person name="Crous P."/>
            <person name="Grigoriev I."/>
        </authorList>
    </citation>
    <scope>NUCLEOTIDE SEQUENCE</scope>
    <source>
        <strain evidence="2">CBS 207.26</strain>
    </source>
</reference>
<evidence type="ECO:0000313" key="2">
    <source>
        <dbReference type="EMBL" id="KAF2175969.1"/>
    </source>
</evidence>
<feature type="signal peptide" evidence="1">
    <location>
        <begin position="1"/>
        <end position="17"/>
    </location>
</feature>
<name>A0A6A6DCM8_9PEZI</name>
<dbReference type="AlphaFoldDB" id="A0A6A6DCM8"/>
<gene>
    <name evidence="2" type="ORF">K469DRAFT_682842</name>
</gene>
<feature type="chain" id="PRO_5025656053" evidence="1">
    <location>
        <begin position="18"/>
        <end position="120"/>
    </location>
</feature>
<evidence type="ECO:0000313" key="3">
    <source>
        <dbReference type="Proteomes" id="UP000800200"/>
    </source>
</evidence>
<accession>A0A6A6DCM8</accession>
<protein>
    <submittedName>
        <fullName evidence="2">Uncharacterized protein</fullName>
    </submittedName>
</protein>
<keyword evidence="3" id="KW-1185">Reference proteome</keyword>
<dbReference type="EMBL" id="ML994718">
    <property type="protein sequence ID" value="KAF2175969.1"/>
    <property type="molecule type" value="Genomic_DNA"/>
</dbReference>
<keyword evidence="1" id="KW-0732">Signal</keyword>
<organism evidence="2 3">
    <name type="scientific">Zopfia rhizophila CBS 207.26</name>
    <dbReference type="NCBI Taxonomy" id="1314779"/>
    <lineage>
        <taxon>Eukaryota</taxon>
        <taxon>Fungi</taxon>
        <taxon>Dikarya</taxon>
        <taxon>Ascomycota</taxon>
        <taxon>Pezizomycotina</taxon>
        <taxon>Dothideomycetes</taxon>
        <taxon>Dothideomycetes incertae sedis</taxon>
        <taxon>Zopfiaceae</taxon>
        <taxon>Zopfia</taxon>
    </lineage>
</organism>